<dbReference type="EMBL" id="LAZR01010232">
    <property type="protein sequence ID" value="KKM68081.1"/>
    <property type="molecule type" value="Genomic_DNA"/>
</dbReference>
<comment type="caution">
    <text evidence="1">The sequence shown here is derived from an EMBL/GenBank/DDBJ whole genome shotgun (WGS) entry which is preliminary data.</text>
</comment>
<organism evidence="1">
    <name type="scientific">marine sediment metagenome</name>
    <dbReference type="NCBI Taxonomy" id="412755"/>
    <lineage>
        <taxon>unclassified sequences</taxon>
        <taxon>metagenomes</taxon>
        <taxon>ecological metagenomes</taxon>
    </lineage>
</organism>
<protein>
    <submittedName>
        <fullName evidence="1">Uncharacterized protein</fullName>
    </submittedName>
</protein>
<dbReference type="AlphaFoldDB" id="A0A0F9K042"/>
<sequence>MDALGEAIHGGIAMRWPWSKQKTVKLDFGCACSVLVIKFDAGRPGHPNWDAGDVMNSLNSMYDRGLDQLRAVTVPDHIEIQVIQRFSSLVHICTLQGAAHD</sequence>
<name>A0A0F9K042_9ZZZZ</name>
<accession>A0A0F9K042</accession>
<gene>
    <name evidence="1" type="ORF">LCGC14_1464500</name>
</gene>
<evidence type="ECO:0000313" key="1">
    <source>
        <dbReference type="EMBL" id="KKM68081.1"/>
    </source>
</evidence>
<reference evidence="1" key="1">
    <citation type="journal article" date="2015" name="Nature">
        <title>Complex archaea that bridge the gap between prokaryotes and eukaryotes.</title>
        <authorList>
            <person name="Spang A."/>
            <person name="Saw J.H."/>
            <person name="Jorgensen S.L."/>
            <person name="Zaremba-Niedzwiedzka K."/>
            <person name="Martijn J."/>
            <person name="Lind A.E."/>
            <person name="van Eijk R."/>
            <person name="Schleper C."/>
            <person name="Guy L."/>
            <person name="Ettema T.J."/>
        </authorList>
    </citation>
    <scope>NUCLEOTIDE SEQUENCE</scope>
</reference>
<proteinExistence type="predicted"/>